<evidence type="ECO:0000256" key="1">
    <source>
        <dbReference type="SAM" id="MobiDB-lite"/>
    </source>
</evidence>
<organism evidence="2 3">
    <name type="scientific">Paenibacillus pseudetheri</name>
    <dbReference type="NCBI Taxonomy" id="2897682"/>
    <lineage>
        <taxon>Bacteria</taxon>
        <taxon>Bacillati</taxon>
        <taxon>Bacillota</taxon>
        <taxon>Bacilli</taxon>
        <taxon>Bacillales</taxon>
        <taxon>Paenibacillaceae</taxon>
        <taxon>Paenibacillus</taxon>
    </lineage>
</organism>
<reference evidence="2" key="1">
    <citation type="submission" date="2021-12" db="EMBL/GenBank/DDBJ databases">
        <authorList>
            <person name="Criscuolo A."/>
        </authorList>
    </citation>
    <scope>NUCLEOTIDE SEQUENCE</scope>
    <source>
        <strain evidence="2">CIP111894</strain>
    </source>
</reference>
<dbReference type="EMBL" id="CAKMAB010000008">
    <property type="protein sequence ID" value="CAH1055714.1"/>
    <property type="molecule type" value="Genomic_DNA"/>
</dbReference>
<evidence type="ECO:0000313" key="3">
    <source>
        <dbReference type="Proteomes" id="UP000838749"/>
    </source>
</evidence>
<accession>A0ABM9BBI0</accession>
<keyword evidence="3" id="KW-1185">Reference proteome</keyword>
<name>A0ABM9BBI0_9BACL</name>
<comment type="caution">
    <text evidence="2">The sequence shown here is derived from an EMBL/GenBank/DDBJ whole genome shotgun (WGS) entry which is preliminary data.</text>
</comment>
<sequence>MGVHFLDRGPFPPINSSNTPISEQIKDIIGRNSPYPNLLTQNPKITGEIPSNLIEDH</sequence>
<evidence type="ECO:0000313" key="2">
    <source>
        <dbReference type="EMBL" id="CAH1055714.1"/>
    </source>
</evidence>
<gene>
    <name evidence="2" type="ORF">PAECIP111894_01866</name>
</gene>
<dbReference type="Proteomes" id="UP000838749">
    <property type="component" value="Unassembled WGS sequence"/>
</dbReference>
<proteinExistence type="predicted"/>
<protein>
    <submittedName>
        <fullName evidence="2">Uncharacterized protein</fullName>
    </submittedName>
</protein>
<feature type="region of interest" description="Disordered" evidence="1">
    <location>
        <begin position="1"/>
        <end position="20"/>
    </location>
</feature>